<evidence type="ECO:0000313" key="3">
    <source>
        <dbReference type="EMBL" id="KAJ8735415.1"/>
    </source>
</evidence>
<proteinExistence type="predicted"/>
<evidence type="ECO:0000256" key="1">
    <source>
        <dbReference type="SAM" id="Phobius"/>
    </source>
</evidence>
<feature type="transmembrane region" description="Helical" evidence="1">
    <location>
        <begin position="83"/>
        <end position="107"/>
    </location>
</feature>
<sequence>MKFLVVLAALVALCASSAIPIIPGDNSHYVEGESRYIWMPDGEGVPHLVDLQEPVDEAVLNSRNGANNQYWLFTRQNPTNAQIIVNVWVLTLLVTLVVKPVVVLLVLQVWTLQDPTGVETPML</sequence>
<keyword evidence="1" id="KW-0472">Membrane</keyword>
<evidence type="ECO:0000256" key="2">
    <source>
        <dbReference type="SAM" id="SignalP"/>
    </source>
</evidence>
<keyword evidence="4" id="KW-1185">Reference proteome</keyword>
<reference evidence="3" key="1">
    <citation type="submission" date="2023-03" db="EMBL/GenBank/DDBJ databases">
        <title>Chromosome-level genomes of two armyworms, Mythimna separata and Mythimna loreyi, provide insights into the biosynthesis and reception of sex pheromones.</title>
        <authorList>
            <person name="Zhao H."/>
        </authorList>
    </citation>
    <scope>NUCLEOTIDE SEQUENCE</scope>
    <source>
        <strain evidence="3">BeijingLab</strain>
        <tissue evidence="3">Pupa</tissue>
    </source>
</reference>
<evidence type="ECO:0000313" key="4">
    <source>
        <dbReference type="Proteomes" id="UP001231518"/>
    </source>
</evidence>
<keyword evidence="2" id="KW-0732">Signal</keyword>
<protein>
    <recommendedName>
        <fullName evidence="5">Ricin B lectin domain-containing protein</fullName>
    </recommendedName>
</protein>
<organism evidence="3 4">
    <name type="scientific">Mythimna separata</name>
    <name type="common">Oriental armyworm</name>
    <name type="synonym">Pseudaletia separata</name>
    <dbReference type="NCBI Taxonomy" id="271217"/>
    <lineage>
        <taxon>Eukaryota</taxon>
        <taxon>Metazoa</taxon>
        <taxon>Ecdysozoa</taxon>
        <taxon>Arthropoda</taxon>
        <taxon>Hexapoda</taxon>
        <taxon>Insecta</taxon>
        <taxon>Pterygota</taxon>
        <taxon>Neoptera</taxon>
        <taxon>Endopterygota</taxon>
        <taxon>Lepidoptera</taxon>
        <taxon>Glossata</taxon>
        <taxon>Ditrysia</taxon>
        <taxon>Noctuoidea</taxon>
        <taxon>Noctuidae</taxon>
        <taxon>Noctuinae</taxon>
        <taxon>Hadenini</taxon>
        <taxon>Mythimna</taxon>
    </lineage>
</organism>
<feature type="signal peptide" evidence="2">
    <location>
        <begin position="1"/>
        <end position="18"/>
    </location>
</feature>
<dbReference type="AlphaFoldDB" id="A0AAD8E0A3"/>
<dbReference type="EMBL" id="JARGEI010000002">
    <property type="protein sequence ID" value="KAJ8735415.1"/>
    <property type="molecule type" value="Genomic_DNA"/>
</dbReference>
<name>A0AAD8E0A3_MYTSE</name>
<accession>A0AAD8E0A3</accession>
<dbReference type="Proteomes" id="UP001231518">
    <property type="component" value="Chromosome 2"/>
</dbReference>
<gene>
    <name evidence="3" type="ORF">PYW07_007035</name>
</gene>
<feature type="chain" id="PRO_5042116926" description="Ricin B lectin domain-containing protein" evidence="2">
    <location>
        <begin position="19"/>
        <end position="123"/>
    </location>
</feature>
<keyword evidence="1" id="KW-1133">Transmembrane helix</keyword>
<evidence type="ECO:0008006" key="5">
    <source>
        <dbReference type="Google" id="ProtNLM"/>
    </source>
</evidence>
<keyword evidence="1" id="KW-0812">Transmembrane</keyword>
<comment type="caution">
    <text evidence="3">The sequence shown here is derived from an EMBL/GenBank/DDBJ whole genome shotgun (WGS) entry which is preliminary data.</text>
</comment>